<evidence type="ECO:0000313" key="2">
    <source>
        <dbReference type="Proteomes" id="UP001187192"/>
    </source>
</evidence>
<dbReference type="EMBL" id="BTGU01000006">
    <property type="protein sequence ID" value="GMN36882.1"/>
    <property type="molecule type" value="Genomic_DNA"/>
</dbReference>
<comment type="caution">
    <text evidence="1">The sequence shown here is derived from an EMBL/GenBank/DDBJ whole genome shotgun (WGS) entry which is preliminary data.</text>
</comment>
<gene>
    <name evidence="1" type="ORF">TIFTF001_006362</name>
</gene>
<keyword evidence="2" id="KW-1185">Reference proteome</keyword>
<name>A0AA88D0P4_FICCA</name>
<accession>A0AA88D0P4</accession>
<proteinExistence type="predicted"/>
<dbReference type="AlphaFoldDB" id="A0AA88D0P4"/>
<protein>
    <submittedName>
        <fullName evidence="1">Uncharacterized protein</fullName>
    </submittedName>
</protein>
<evidence type="ECO:0000313" key="1">
    <source>
        <dbReference type="EMBL" id="GMN36882.1"/>
    </source>
</evidence>
<organism evidence="1 2">
    <name type="scientific">Ficus carica</name>
    <name type="common">Common fig</name>
    <dbReference type="NCBI Taxonomy" id="3494"/>
    <lineage>
        <taxon>Eukaryota</taxon>
        <taxon>Viridiplantae</taxon>
        <taxon>Streptophyta</taxon>
        <taxon>Embryophyta</taxon>
        <taxon>Tracheophyta</taxon>
        <taxon>Spermatophyta</taxon>
        <taxon>Magnoliopsida</taxon>
        <taxon>eudicotyledons</taxon>
        <taxon>Gunneridae</taxon>
        <taxon>Pentapetalae</taxon>
        <taxon>rosids</taxon>
        <taxon>fabids</taxon>
        <taxon>Rosales</taxon>
        <taxon>Moraceae</taxon>
        <taxon>Ficeae</taxon>
        <taxon>Ficus</taxon>
    </lineage>
</organism>
<reference evidence="1" key="1">
    <citation type="submission" date="2023-07" db="EMBL/GenBank/DDBJ databases">
        <title>draft genome sequence of fig (Ficus carica).</title>
        <authorList>
            <person name="Takahashi T."/>
            <person name="Nishimura K."/>
        </authorList>
    </citation>
    <scope>NUCLEOTIDE SEQUENCE</scope>
</reference>
<sequence>MEEYHSKKAEGFGVSLGKVIEAPTVGDHIYTAPENTIVPDAASLQDAYTFFNTFKCLFADLILSVHDKRTANPSSRTELATRSSK</sequence>
<dbReference type="Proteomes" id="UP001187192">
    <property type="component" value="Unassembled WGS sequence"/>
</dbReference>